<reference evidence="2 3" key="1">
    <citation type="journal article" date="2015" name="Genome Announc.">
        <title>Draft Genome Sequence of Brevibacillus brevis DZQ7, a Plant Growth-Promoting Rhizobacterium with Broad-Spectrum Antimicrobial Activity.</title>
        <authorList>
            <person name="Hou Q."/>
            <person name="Wang C."/>
            <person name="Hou X."/>
            <person name="Xia Z."/>
            <person name="Ye J."/>
            <person name="Liu K."/>
            <person name="Liu H."/>
            <person name="Wang J."/>
            <person name="Guo H."/>
            <person name="Yu X."/>
            <person name="Yang Y."/>
            <person name="Du B."/>
            <person name="Ding Y."/>
        </authorList>
    </citation>
    <scope>NUCLEOTIDE SEQUENCE [LARGE SCALE GENOMIC DNA]</scope>
    <source>
        <strain evidence="2 3">DZQ7</strain>
    </source>
</reference>
<name>A0A2Z4MMY9_BREBE</name>
<dbReference type="AlphaFoldDB" id="A0A2Z4MMY9"/>
<dbReference type="RefSeq" id="WP_048034361.1">
    <property type="nucleotide sequence ID" value="NZ_CP030117.1"/>
</dbReference>
<evidence type="ECO:0000313" key="2">
    <source>
        <dbReference type="EMBL" id="AWX57844.1"/>
    </source>
</evidence>
<keyword evidence="1" id="KW-0472">Membrane</keyword>
<evidence type="ECO:0008006" key="4">
    <source>
        <dbReference type="Google" id="ProtNLM"/>
    </source>
</evidence>
<protein>
    <recommendedName>
        <fullName evidence="4">DUF4367 domain-containing protein</fullName>
    </recommendedName>
</protein>
<gene>
    <name evidence="2" type="ORF">AB432_023665</name>
</gene>
<sequence length="251" mass="27993">MKSKHDLDDFRELTDLLTDLELDDATPKANIYNRLKFKLESGNIQLHDSKKDGINMKTNKWKAATVSAVAVVCLLGAFSTTSFAQGMLQTILARFQVGNMEITQYDKELPATQSNTQGIEIPVEHKAPPQMTLEEARAASEMDFPAPTWLSEHYSYKNTVVHGKGMVEIQYKKENEFISLLISNGGENGINTTEGVKIETIGGKKVYFANGIVIWEHEGFTYELYQMAEKSFDAATIGNIIDSLSTKSVKK</sequence>
<proteinExistence type="predicted"/>
<organism evidence="2 3">
    <name type="scientific">Brevibacillus brevis</name>
    <name type="common">Bacillus brevis</name>
    <dbReference type="NCBI Taxonomy" id="1393"/>
    <lineage>
        <taxon>Bacteria</taxon>
        <taxon>Bacillati</taxon>
        <taxon>Bacillota</taxon>
        <taxon>Bacilli</taxon>
        <taxon>Bacillales</taxon>
        <taxon>Paenibacillaceae</taxon>
        <taxon>Brevibacillus</taxon>
    </lineage>
</organism>
<dbReference type="Proteomes" id="UP000036061">
    <property type="component" value="Chromosome"/>
</dbReference>
<feature type="transmembrane region" description="Helical" evidence="1">
    <location>
        <begin position="63"/>
        <end position="84"/>
    </location>
</feature>
<accession>A0A2Z4MMY9</accession>
<evidence type="ECO:0000313" key="3">
    <source>
        <dbReference type="Proteomes" id="UP000036061"/>
    </source>
</evidence>
<keyword evidence="1" id="KW-1133">Transmembrane helix</keyword>
<dbReference type="EMBL" id="CP030117">
    <property type="protein sequence ID" value="AWX57844.1"/>
    <property type="molecule type" value="Genomic_DNA"/>
</dbReference>
<keyword evidence="1" id="KW-0812">Transmembrane</keyword>
<evidence type="ECO:0000256" key="1">
    <source>
        <dbReference type="SAM" id="Phobius"/>
    </source>
</evidence>